<feature type="region of interest" description="Disordered" evidence="1">
    <location>
        <begin position="1"/>
        <end position="55"/>
    </location>
</feature>
<dbReference type="Proteomes" id="UP000250321">
    <property type="component" value="Unassembled WGS sequence"/>
</dbReference>
<gene>
    <name evidence="2" type="ORF">Pyn_22274</name>
</gene>
<feature type="compositionally biased region" description="Low complexity" evidence="1">
    <location>
        <begin position="44"/>
        <end position="55"/>
    </location>
</feature>
<dbReference type="EMBL" id="PJQY01000035">
    <property type="protein sequence ID" value="PQQ20475.1"/>
    <property type="molecule type" value="Genomic_DNA"/>
</dbReference>
<comment type="caution">
    <text evidence="2">The sequence shown here is derived from an EMBL/GenBank/DDBJ whole genome shotgun (WGS) entry which is preliminary data.</text>
</comment>
<name>A0A314ZKL1_PRUYE</name>
<feature type="compositionally biased region" description="Pro residues" evidence="1">
    <location>
        <begin position="11"/>
        <end position="26"/>
    </location>
</feature>
<keyword evidence="3" id="KW-1185">Reference proteome</keyword>
<protein>
    <submittedName>
        <fullName evidence="2">Uncharacterized protein</fullName>
    </submittedName>
</protein>
<dbReference type="AlphaFoldDB" id="A0A314ZKL1"/>
<organism evidence="2 3">
    <name type="scientific">Prunus yedoensis var. nudiflora</name>
    <dbReference type="NCBI Taxonomy" id="2094558"/>
    <lineage>
        <taxon>Eukaryota</taxon>
        <taxon>Viridiplantae</taxon>
        <taxon>Streptophyta</taxon>
        <taxon>Embryophyta</taxon>
        <taxon>Tracheophyta</taxon>
        <taxon>Spermatophyta</taxon>
        <taxon>Magnoliopsida</taxon>
        <taxon>eudicotyledons</taxon>
        <taxon>Gunneridae</taxon>
        <taxon>Pentapetalae</taxon>
        <taxon>rosids</taxon>
        <taxon>fabids</taxon>
        <taxon>Rosales</taxon>
        <taxon>Rosaceae</taxon>
        <taxon>Amygdaloideae</taxon>
        <taxon>Amygdaleae</taxon>
        <taxon>Prunus</taxon>
    </lineage>
</organism>
<accession>A0A314ZKL1</accession>
<reference evidence="2 3" key="1">
    <citation type="submission" date="2018-02" db="EMBL/GenBank/DDBJ databases">
        <title>Draft genome of wild Prunus yedoensis var. nudiflora.</title>
        <authorList>
            <person name="Baek S."/>
            <person name="Kim J.-H."/>
            <person name="Choi K."/>
            <person name="Kim G.-B."/>
            <person name="Cho A."/>
            <person name="Jang H."/>
            <person name="Shin C.-H."/>
            <person name="Yu H.-J."/>
            <person name="Mun J.-H."/>
        </authorList>
    </citation>
    <scope>NUCLEOTIDE SEQUENCE [LARGE SCALE GENOMIC DNA]</scope>
    <source>
        <strain evidence="3">cv. Jeju island</strain>
        <tissue evidence="2">Leaf</tissue>
    </source>
</reference>
<evidence type="ECO:0000313" key="2">
    <source>
        <dbReference type="EMBL" id="PQQ20475.1"/>
    </source>
</evidence>
<feature type="compositionally biased region" description="Low complexity" evidence="1">
    <location>
        <begin position="27"/>
        <end position="37"/>
    </location>
</feature>
<sequence>MGSSDPINPIVDPPLPESPSLSPPPQGSTSTSSSLSSSHHHLRGSSSAPSSLSSSLYLPQRSSTIIGQIIFFEYHNVDEVGWETSKHLAMDDNQFMVVMSKLSLTQSNTVRLTHMQH</sequence>
<evidence type="ECO:0000256" key="1">
    <source>
        <dbReference type="SAM" id="MobiDB-lite"/>
    </source>
</evidence>
<proteinExistence type="predicted"/>
<evidence type="ECO:0000313" key="3">
    <source>
        <dbReference type="Proteomes" id="UP000250321"/>
    </source>
</evidence>